<dbReference type="PIRSF" id="PIRSF004505">
    <property type="entry name" value="MT_bac"/>
    <property type="match status" value="1"/>
</dbReference>
<organism evidence="6 7">
    <name type="scientific">Parahalioglobus pacificus</name>
    <dbReference type="NCBI Taxonomy" id="930806"/>
    <lineage>
        <taxon>Bacteria</taxon>
        <taxon>Pseudomonadati</taxon>
        <taxon>Pseudomonadota</taxon>
        <taxon>Gammaproteobacteria</taxon>
        <taxon>Cellvibrionales</taxon>
        <taxon>Halieaceae</taxon>
        <taxon>Parahalioglobus</taxon>
    </lineage>
</organism>
<dbReference type="NCBIfam" id="NF000986">
    <property type="entry name" value="PRK00103.1-4"/>
    <property type="match status" value="1"/>
</dbReference>
<evidence type="ECO:0000256" key="1">
    <source>
        <dbReference type="ARBA" id="ARBA00022603"/>
    </source>
</evidence>
<dbReference type="AlphaFoldDB" id="A0A918XLT6"/>
<protein>
    <recommendedName>
        <fullName evidence="5">Ribosomal RNA large subunit methyltransferase H</fullName>
        <ecNumber evidence="5">2.1.1.177</ecNumber>
    </recommendedName>
    <alternativeName>
        <fullName evidence="5">23S rRNA (pseudouridine1915-N3)-methyltransferase</fullName>
    </alternativeName>
    <alternativeName>
        <fullName evidence="5">23S rRNA m3Psi1915 methyltransferase</fullName>
    </alternativeName>
    <alternativeName>
        <fullName evidence="5">rRNA (pseudouridine-N3-)-methyltransferase RlmH</fullName>
    </alternativeName>
</protein>
<keyword evidence="2 5" id="KW-0808">Transferase</keyword>
<comment type="similarity">
    <text evidence="4 5">Belongs to the RNA methyltransferase RlmH family.</text>
</comment>
<evidence type="ECO:0000313" key="6">
    <source>
        <dbReference type="EMBL" id="GHD36854.1"/>
    </source>
</evidence>
<dbReference type="RefSeq" id="WP_189478183.1">
    <property type="nucleotide sequence ID" value="NZ_BMYM01000002.1"/>
</dbReference>
<keyword evidence="5" id="KW-0698">rRNA processing</keyword>
<keyword evidence="3 5" id="KW-0949">S-adenosyl-L-methionine</keyword>
<dbReference type="HAMAP" id="MF_00658">
    <property type="entry name" value="23SrRNA_methyltr_H"/>
    <property type="match status" value="1"/>
</dbReference>
<dbReference type="Gene3D" id="3.40.1280.10">
    <property type="match status" value="1"/>
</dbReference>
<dbReference type="GO" id="GO:0005737">
    <property type="term" value="C:cytoplasm"/>
    <property type="evidence" value="ECO:0007669"/>
    <property type="project" value="UniProtKB-SubCell"/>
</dbReference>
<dbReference type="Proteomes" id="UP000644693">
    <property type="component" value="Unassembled WGS sequence"/>
</dbReference>
<feature type="binding site" evidence="5">
    <location>
        <begin position="124"/>
        <end position="129"/>
    </location>
    <ligand>
        <name>S-adenosyl-L-methionine</name>
        <dbReference type="ChEBI" id="CHEBI:59789"/>
    </ligand>
</feature>
<feature type="binding site" evidence="5">
    <location>
        <position position="105"/>
    </location>
    <ligand>
        <name>S-adenosyl-L-methionine</name>
        <dbReference type="ChEBI" id="CHEBI:59789"/>
    </ligand>
</feature>
<dbReference type="Pfam" id="PF02590">
    <property type="entry name" value="SPOUT_MTase"/>
    <property type="match status" value="1"/>
</dbReference>
<evidence type="ECO:0000256" key="5">
    <source>
        <dbReference type="HAMAP-Rule" id="MF_00658"/>
    </source>
</evidence>
<accession>A0A918XLT6</accession>
<proteinExistence type="inferred from homology"/>
<comment type="catalytic activity">
    <reaction evidence="5">
        <text>pseudouridine(1915) in 23S rRNA + S-adenosyl-L-methionine = N(3)-methylpseudouridine(1915) in 23S rRNA + S-adenosyl-L-homocysteine + H(+)</text>
        <dbReference type="Rhea" id="RHEA:42752"/>
        <dbReference type="Rhea" id="RHEA-COMP:10221"/>
        <dbReference type="Rhea" id="RHEA-COMP:10222"/>
        <dbReference type="ChEBI" id="CHEBI:15378"/>
        <dbReference type="ChEBI" id="CHEBI:57856"/>
        <dbReference type="ChEBI" id="CHEBI:59789"/>
        <dbReference type="ChEBI" id="CHEBI:65314"/>
        <dbReference type="ChEBI" id="CHEBI:74486"/>
        <dbReference type="EC" id="2.1.1.177"/>
    </reaction>
</comment>
<dbReference type="PANTHER" id="PTHR33603:SF1">
    <property type="entry name" value="RIBOSOMAL RNA LARGE SUBUNIT METHYLTRANSFERASE H"/>
    <property type="match status" value="1"/>
</dbReference>
<feature type="binding site" evidence="5">
    <location>
        <position position="74"/>
    </location>
    <ligand>
        <name>S-adenosyl-L-methionine</name>
        <dbReference type="ChEBI" id="CHEBI:59789"/>
    </ligand>
</feature>
<keyword evidence="7" id="KW-1185">Reference proteome</keyword>
<comment type="caution">
    <text evidence="6">The sequence shown here is derived from an EMBL/GenBank/DDBJ whole genome shotgun (WGS) entry which is preliminary data.</text>
</comment>
<sequence length="157" mass="17745">MRITVHTVGSKMPGWVTEGTQEYSKRLPRELNLEWRELPLAQRGKRNGNTVRLKEKEGEQILQSIGPSDLVVALDVLGKPWSTESLAQRLSDWQMNGRNVSLLVGGPDGLSRACLDRADMKWSLSALTLPHPLVRVVLAEQLYRAWTITVNHPYHRA</sequence>
<evidence type="ECO:0000256" key="4">
    <source>
        <dbReference type="ARBA" id="ARBA00038303"/>
    </source>
</evidence>
<dbReference type="CDD" id="cd18081">
    <property type="entry name" value="RlmH-like"/>
    <property type="match status" value="1"/>
</dbReference>
<dbReference type="SUPFAM" id="SSF75217">
    <property type="entry name" value="alpha/beta knot"/>
    <property type="match status" value="1"/>
</dbReference>
<evidence type="ECO:0000256" key="3">
    <source>
        <dbReference type="ARBA" id="ARBA00022691"/>
    </source>
</evidence>
<comment type="subcellular location">
    <subcellularLocation>
        <location evidence="5">Cytoplasm</location>
    </subcellularLocation>
</comment>
<dbReference type="PANTHER" id="PTHR33603">
    <property type="entry name" value="METHYLTRANSFERASE"/>
    <property type="match status" value="1"/>
</dbReference>
<dbReference type="NCBIfam" id="TIGR00246">
    <property type="entry name" value="tRNA_RlmH_YbeA"/>
    <property type="match status" value="1"/>
</dbReference>
<evidence type="ECO:0000313" key="7">
    <source>
        <dbReference type="Proteomes" id="UP000644693"/>
    </source>
</evidence>
<dbReference type="EMBL" id="BMYM01000002">
    <property type="protein sequence ID" value="GHD36854.1"/>
    <property type="molecule type" value="Genomic_DNA"/>
</dbReference>
<dbReference type="InterPro" id="IPR003742">
    <property type="entry name" value="RlmH-like"/>
</dbReference>
<dbReference type="GO" id="GO:0070038">
    <property type="term" value="F:rRNA (pseudouridine-N3-)-methyltransferase activity"/>
    <property type="evidence" value="ECO:0007669"/>
    <property type="project" value="UniProtKB-UniRule"/>
</dbReference>
<comment type="subunit">
    <text evidence="5">Homodimer.</text>
</comment>
<gene>
    <name evidence="5 6" type="primary">rlmH</name>
    <name evidence="6" type="ORF">GCM10007053_25730</name>
</gene>
<dbReference type="EC" id="2.1.1.177" evidence="5"/>
<keyword evidence="5" id="KW-0963">Cytoplasm</keyword>
<reference evidence="6" key="2">
    <citation type="submission" date="2020-09" db="EMBL/GenBank/DDBJ databases">
        <authorList>
            <person name="Sun Q."/>
            <person name="Kim S."/>
        </authorList>
    </citation>
    <scope>NUCLEOTIDE SEQUENCE</scope>
    <source>
        <strain evidence="6">KCTC 23430</strain>
    </source>
</reference>
<name>A0A918XLT6_9GAMM</name>
<dbReference type="InterPro" id="IPR029028">
    <property type="entry name" value="Alpha/beta_knot_MTases"/>
</dbReference>
<comment type="function">
    <text evidence="5">Specifically methylates the pseudouridine at position 1915 (m3Psi1915) in 23S rRNA.</text>
</comment>
<evidence type="ECO:0000256" key="2">
    <source>
        <dbReference type="ARBA" id="ARBA00022679"/>
    </source>
</evidence>
<reference evidence="6" key="1">
    <citation type="journal article" date="2014" name="Int. J. Syst. Evol. Microbiol.">
        <title>Complete genome sequence of Corynebacterium casei LMG S-19264T (=DSM 44701T), isolated from a smear-ripened cheese.</title>
        <authorList>
            <consortium name="US DOE Joint Genome Institute (JGI-PGF)"/>
            <person name="Walter F."/>
            <person name="Albersmeier A."/>
            <person name="Kalinowski J."/>
            <person name="Ruckert C."/>
        </authorList>
    </citation>
    <scope>NUCLEOTIDE SEQUENCE</scope>
    <source>
        <strain evidence="6">KCTC 23430</strain>
    </source>
</reference>
<dbReference type="InterPro" id="IPR029026">
    <property type="entry name" value="tRNA_m1G_MTases_N"/>
</dbReference>
<keyword evidence="1 5" id="KW-0489">Methyltransferase</keyword>